<dbReference type="OrthoDB" id="414698at2759"/>
<dbReference type="EMBL" id="BOPL01000004">
    <property type="protein sequence ID" value="GIK02014.1"/>
    <property type="molecule type" value="Genomic_DNA"/>
</dbReference>
<comment type="caution">
    <text evidence="3">The sequence shown here is derived from an EMBL/GenBank/DDBJ whole genome shotgun (WGS) entry which is preliminary data.</text>
</comment>
<dbReference type="InterPro" id="IPR029058">
    <property type="entry name" value="AB_hydrolase_fold"/>
</dbReference>
<dbReference type="AlphaFoldDB" id="A0A9P3BTK0"/>
<proteinExistence type="predicted"/>
<dbReference type="Gene3D" id="3.40.50.1820">
    <property type="entry name" value="alpha/beta hydrolase"/>
    <property type="match status" value="1"/>
</dbReference>
<organism evidence="3 4">
    <name type="scientific">Aspergillus viridinutans</name>
    <dbReference type="NCBI Taxonomy" id="75553"/>
    <lineage>
        <taxon>Eukaryota</taxon>
        <taxon>Fungi</taxon>
        <taxon>Dikarya</taxon>
        <taxon>Ascomycota</taxon>
        <taxon>Pezizomycotina</taxon>
        <taxon>Eurotiomycetes</taxon>
        <taxon>Eurotiomycetidae</taxon>
        <taxon>Eurotiales</taxon>
        <taxon>Aspergillaceae</taxon>
        <taxon>Aspergillus</taxon>
        <taxon>Aspergillus subgen. Fumigati</taxon>
    </lineage>
</organism>
<name>A0A9P3BTK0_ASPVI</name>
<dbReference type="Pfam" id="PF03959">
    <property type="entry name" value="FSH1"/>
    <property type="match status" value="1"/>
</dbReference>
<reference evidence="3 4" key="1">
    <citation type="submission" date="2021-02" db="EMBL/GenBank/DDBJ databases">
        <title>Pan-genome distribution and transcriptional activeness of fungal secondary metabolism genes in Aspergillus section Fumigati.</title>
        <authorList>
            <person name="Takahashi H."/>
            <person name="Umemura M."/>
            <person name="Ninomiya A."/>
            <person name="Kusuya Y."/>
            <person name="Urayama S."/>
            <person name="Shimizu M."/>
            <person name="Watanabe A."/>
            <person name="Kamei K."/>
            <person name="Yaguchi T."/>
            <person name="Hagiwara D."/>
        </authorList>
    </citation>
    <scope>NUCLEOTIDE SEQUENCE [LARGE SCALE GENOMIC DNA]</scope>
    <source>
        <strain evidence="3 4">IFM 47045</strain>
    </source>
</reference>
<dbReference type="SUPFAM" id="SSF53474">
    <property type="entry name" value="alpha/beta-Hydrolases"/>
    <property type="match status" value="1"/>
</dbReference>
<dbReference type="GO" id="GO:0019748">
    <property type="term" value="P:secondary metabolic process"/>
    <property type="evidence" value="ECO:0007669"/>
    <property type="project" value="TreeGrafter"/>
</dbReference>
<evidence type="ECO:0000313" key="3">
    <source>
        <dbReference type="EMBL" id="GIK02014.1"/>
    </source>
</evidence>
<evidence type="ECO:0000259" key="2">
    <source>
        <dbReference type="Pfam" id="PF03959"/>
    </source>
</evidence>
<dbReference type="GO" id="GO:0016787">
    <property type="term" value="F:hydrolase activity"/>
    <property type="evidence" value="ECO:0007669"/>
    <property type="project" value="UniProtKB-KW"/>
</dbReference>
<sequence length="248" mass="27430">MRFLCLHGAINNVDIMMLQLAPLQKHLECDNAASFHYVNGLVSVTPPSGFDRYFGIGPHYRWLDDGGIAEESLISRVRHIPLGDSPEDVMRGLIGGRKTIILNYKEVMDYLYNELEKDSEIEGLIGYSEGAGIAATFILEEQQREKDGGGSRRIKCAMFVNGWPPVSRDRGVVLSDEVEDMIDIPTLHVIGSDDPFKHGSCALYNICDPDLAEIFDTGKGHTMPRSGQTITELGDAVRDLIGKTKCSE</sequence>
<feature type="domain" description="Serine hydrolase" evidence="2">
    <location>
        <begin position="2"/>
        <end position="230"/>
    </location>
</feature>
<accession>A0A9P3BTK0</accession>
<protein>
    <recommendedName>
        <fullName evidence="2">Serine hydrolase domain-containing protein</fullName>
    </recommendedName>
</protein>
<keyword evidence="1" id="KW-0378">Hydrolase</keyword>
<evidence type="ECO:0000313" key="4">
    <source>
        <dbReference type="Proteomes" id="UP000710440"/>
    </source>
</evidence>
<dbReference type="InterPro" id="IPR005645">
    <property type="entry name" value="FSH-like_dom"/>
</dbReference>
<dbReference type="PANTHER" id="PTHR48070:SF4">
    <property type="entry name" value="ESTERASE ALNB"/>
    <property type="match status" value="1"/>
</dbReference>
<dbReference type="InterPro" id="IPR050593">
    <property type="entry name" value="LovG"/>
</dbReference>
<dbReference type="Proteomes" id="UP000710440">
    <property type="component" value="Unassembled WGS sequence"/>
</dbReference>
<evidence type="ECO:0000256" key="1">
    <source>
        <dbReference type="ARBA" id="ARBA00022801"/>
    </source>
</evidence>
<dbReference type="GO" id="GO:0005634">
    <property type="term" value="C:nucleus"/>
    <property type="evidence" value="ECO:0007669"/>
    <property type="project" value="TreeGrafter"/>
</dbReference>
<dbReference type="RefSeq" id="XP_043125200.1">
    <property type="nucleotide sequence ID" value="XM_043269265.1"/>
</dbReference>
<keyword evidence="4" id="KW-1185">Reference proteome</keyword>
<gene>
    <name evidence="3" type="ORF">Aspvir_006057</name>
</gene>
<dbReference type="GeneID" id="66934039"/>
<dbReference type="PANTHER" id="PTHR48070">
    <property type="entry name" value="ESTERASE OVCA2"/>
    <property type="match status" value="1"/>
</dbReference>
<dbReference type="GO" id="GO:0005737">
    <property type="term" value="C:cytoplasm"/>
    <property type="evidence" value="ECO:0007669"/>
    <property type="project" value="TreeGrafter"/>
</dbReference>